<dbReference type="Gene3D" id="3.90.220.20">
    <property type="entry name" value="DNA methylase specificity domains"/>
    <property type="match status" value="2"/>
</dbReference>
<organism evidence="5 6">
    <name type="scientific">Pseudoalteromonas fuliginea</name>
    <dbReference type="NCBI Taxonomy" id="1872678"/>
    <lineage>
        <taxon>Bacteria</taxon>
        <taxon>Pseudomonadati</taxon>
        <taxon>Pseudomonadota</taxon>
        <taxon>Gammaproteobacteria</taxon>
        <taxon>Alteromonadales</taxon>
        <taxon>Pseudoalteromonadaceae</taxon>
        <taxon>Pseudoalteromonas</taxon>
    </lineage>
</organism>
<accession>A0ABD3YBW8</accession>
<evidence type="ECO:0000256" key="1">
    <source>
        <dbReference type="ARBA" id="ARBA00010923"/>
    </source>
</evidence>
<proteinExistence type="inferred from homology"/>
<evidence type="ECO:0000256" key="3">
    <source>
        <dbReference type="ARBA" id="ARBA00023125"/>
    </source>
</evidence>
<protein>
    <recommendedName>
        <fullName evidence="4">Type I restriction modification DNA specificity domain-containing protein</fullName>
    </recommendedName>
</protein>
<dbReference type="Proteomes" id="UP000027154">
    <property type="component" value="Unassembled WGS sequence"/>
</dbReference>
<dbReference type="PANTHER" id="PTHR30408">
    <property type="entry name" value="TYPE-1 RESTRICTION ENZYME ECOKI SPECIFICITY PROTEIN"/>
    <property type="match status" value="1"/>
</dbReference>
<reference evidence="5 6" key="1">
    <citation type="submission" date="2014-04" db="EMBL/GenBank/DDBJ databases">
        <title>Pseudoalteromonas galatheae sp. nov., isolated from a deep-sea polychaete near Canal Concepcion, Chile.</title>
        <authorList>
            <person name="Machado H.R."/>
            <person name="Gram L."/>
            <person name="Vynne N.G."/>
        </authorList>
    </citation>
    <scope>NUCLEOTIDE SEQUENCE [LARGE SCALE GENOMIC DNA]</scope>
    <source>
        <strain evidence="5 6">KMM216</strain>
    </source>
</reference>
<evidence type="ECO:0000313" key="6">
    <source>
        <dbReference type="Proteomes" id="UP000027154"/>
    </source>
</evidence>
<dbReference type="RefSeq" id="WP_050484121.1">
    <property type="nucleotide sequence ID" value="NZ_JJNZ01000013.1"/>
</dbReference>
<dbReference type="EMBL" id="JJNZ01000013">
    <property type="protein sequence ID" value="KDC52422.1"/>
    <property type="molecule type" value="Genomic_DNA"/>
</dbReference>
<evidence type="ECO:0000313" key="5">
    <source>
        <dbReference type="EMBL" id="KDC52422.1"/>
    </source>
</evidence>
<feature type="domain" description="Type I restriction modification DNA specificity" evidence="4">
    <location>
        <begin position="7"/>
        <end position="172"/>
    </location>
</feature>
<evidence type="ECO:0000259" key="4">
    <source>
        <dbReference type="Pfam" id="PF01420"/>
    </source>
</evidence>
<dbReference type="SUPFAM" id="SSF116734">
    <property type="entry name" value="DNA methylase specificity domain"/>
    <property type="match status" value="2"/>
</dbReference>
<dbReference type="InterPro" id="IPR052021">
    <property type="entry name" value="Type-I_RS_S_subunit"/>
</dbReference>
<sequence length="432" mass="49129">MNKELIPNEWEVKTLGELAHYINGYAFKPEDWSKEGIKIIRIEQLNKPTGSYDYFNGIIPQKNAITNGDLIFSWSATLKVIIWQYGNAVLNQHLFKVIPFKDCDKLFLFYLLDFYMDELSGSSHGSTMKHIKRGDIDLFKVIIPIQKHQQQKIAKVLSTIDNQIEQTQALIEKYTAIKQGLMSDLFSRGIDINTGKLRPSYQQAPELYWESELGWIPNGWNAPLLDKFAKRNSGHTPAKTISEYWNGGVKWVSLADSNKLDKLYITATRFEVSQLGIQNSSAIELPKGTVILSRDAGIGKSAILAKRMAVSQHFMAWTCNKSSSNLFLYYWLQNMKPVFEQVAMGSTIPTIGLDFFKRLQIACPDNIEEQKNIGLKLKELDLLIFKFKNEKQKSQSQKQGLMQDLLTGKKLVDNLPDSILTSTSSSQEVAQL</sequence>
<dbReference type="CDD" id="cd17254">
    <property type="entry name" value="RMtype1_S_FclI-TRD1-CR1_like"/>
    <property type="match status" value="1"/>
</dbReference>
<dbReference type="GO" id="GO:0003677">
    <property type="term" value="F:DNA binding"/>
    <property type="evidence" value="ECO:0007669"/>
    <property type="project" value="UniProtKB-KW"/>
</dbReference>
<dbReference type="Pfam" id="PF01420">
    <property type="entry name" value="Methylase_S"/>
    <property type="match status" value="2"/>
</dbReference>
<keyword evidence="2" id="KW-0680">Restriction system</keyword>
<dbReference type="InterPro" id="IPR044946">
    <property type="entry name" value="Restrct_endonuc_typeI_TRD_sf"/>
</dbReference>
<dbReference type="GO" id="GO:0009307">
    <property type="term" value="P:DNA restriction-modification system"/>
    <property type="evidence" value="ECO:0007669"/>
    <property type="project" value="UniProtKB-KW"/>
</dbReference>
<dbReference type="Gene3D" id="1.10.287.1120">
    <property type="entry name" value="Bipartite methylase S protein"/>
    <property type="match status" value="1"/>
</dbReference>
<feature type="domain" description="Type I restriction modification DNA specificity" evidence="4">
    <location>
        <begin position="225"/>
        <end position="391"/>
    </location>
</feature>
<dbReference type="CDD" id="cd17248">
    <property type="entry name" value="RMtype1_S_AmiI-TRD2-CR2_like"/>
    <property type="match status" value="1"/>
</dbReference>
<keyword evidence="3" id="KW-0238">DNA-binding</keyword>
<dbReference type="AlphaFoldDB" id="A0ABD3YBW8"/>
<dbReference type="PANTHER" id="PTHR30408:SF12">
    <property type="entry name" value="TYPE I RESTRICTION ENZYME MJAVIII SPECIFICITY SUBUNIT"/>
    <property type="match status" value="1"/>
</dbReference>
<comment type="similarity">
    <text evidence="1">Belongs to the type-I restriction system S methylase family.</text>
</comment>
<gene>
    <name evidence="5" type="ORF">DC53_04810</name>
</gene>
<comment type="caution">
    <text evidence="5">The sequence shown here is derived from an EMBL/GenBank/DDBJ whole genome shotgun (WGS) entry which is preliminary data.</text>
</comment>
<dbReference type="InterPro" id="IPR000055">
    <property type="entry name" value="Restrct_endonuc_typeI_TRD"/>
</dbReference>
<evidence type="ECO:0000256" key="2">
    <source>
        <dbReference type="ARBA" id="ARBA00022747"/>
    </source>
</evidence>
<name>A0ABD3YBW8_9GAMM</name>